<proteinExistence type="predicted"/>
<dbReference type="AlphaFoldDB" id="A0A938BM41"/>
<feature type="transmembrane region" description="Helical" evidence="1">
    <location>
        <begin position="105"/>
        <end position="127"/>
    </location>
</feature>
<comment type="caution">
    <text evidence="2">The sequence shown here is derived from an EMBL/GenBank/DDBJ whole genome shotgun (WGS) entry which is preliminary data.</text>
</comment>
<keyword evidence="1" id="KW-1133">Transmembrane helix</keyword>
<name>A0A938BM41_9BACT</name>
<keyword evidence="1" id="KW-0812">Transmembrane</keyword>
<keyword evidence="1" id="KW-0472">Membrane</keyword>
<gene>
    <name evidence="2" type="primary">mreD</name>
    <name evidence="2" type="ORF">FJZ00_01960</name>
</gene>
<accession>A0A938BM41</accession>
<sequence length="173" mass="18427">MKGRDPNLREGGALAWTLGLVLLVLLGGLQISSLADWGRVRVDFLLAAAMAWAALSGPRRGLIFGMASGIVEDFLIGGGIRFTVLRALMAFVAGTVRPVLNVRQAAIIVPLVVAASLAQEAFLGLLFHNWDRFVAVWIPTALANAVVSWPVYLLVRTIWRPGGKSAAASPRSA</sequence>
<evidence type="ECO:0000256" key="1">
    <source>
        <dbReference type="SAM" id="Phobius"/>
    </source>
</evidence>
<dbReference type="Proteomes" id="UP000703893">
    <property type="component" value="Unassembled WGS sequence"/>
</dbReference>
<organism evidence="2 3">
    <name type="scientific">Candidatus Tanganyikabacteria bacterium</name>
    <dbReference type="NCBI Taxonomy" id="2961651"/>
    <lineage>
        <taxon>Bacteria</taxon>
        <taxon>Bacillati</taxon>
        <taxon>Candidatus Sericytochromatia</taxon>
        <taxon>Candidatus Tanganyikabacteria</taxon>
    </lineage>
</organism>
<feature type="transmembrane region" description="Helical" evidence="1">
    <location>
        <begin position="12"/>
        <end position="32"/>
    </location>
</feature>
<evidence type="ECO:0000313" key="2">
    <source>
        <dbReference type="EMBL" id="MBM3273889.1"/>
    </source>
</evidence>
<feature type="transmembrane region" description="Helical" evidence="1">
    <location>
        <begin position="133"/>
        <end position="155"/>
    </location>
</feature>
<feature type="transmembrane region" description="Helical" evidence="1">
    <location>
        <begin position="74"/>
        <end position="93"/>
    </location>
</feature>
<reference evidence="2 3" key="1">
    <citation type="submission" date="2019-03" db="EMBL/GenBank/DDBJ databases">
        <title>Lake Tanganyika Metagenome-Assembled Genomes (MAGs).</title>
        <authorList>
            <person name="Tran P."/>
        </authorList>
    </citation>
    <scope>NUCLEOTIDE SEQUENCE [LARGE SCALE GENOMIC DNA]</scope>
    <source>
        <strain evidence="2">K_DeepCast_65m_m2_236</strain>
    </source>
</reference>
<dbReference type="EMBL" id="VGJX01000070">
    <property type="protein sequence ID" value="MBM3273889.1"/>
    <property type="molecule type" value="Genomic_DNA"/>
</dbReference>
<protein>
    <submittedName>
        <fullName evidence="2">Rod shape-determining protein MreD</fullName>
    </submittedName>
</protein>
<evidence type="ECO:0000313" key="3">
    <source>
        <dbReference type="Proteomes" id="UP000703893"/>
    </source>
</evidence>